<accession>B3JN95</accession>
<protein>
    <submittedName>
        <fullName evidence="2">Uncharacterized protein</fullName>
    </submittedName>
</protein>
<proteinExistence type="predicted"/>
<dbReference type="EMBL" id="ABIY02000116">
    <property type="protein sequence ID" value="EDU99563.1"/>
    <property type="molecule type" value="Genomic_DNA"/>
</dbReference>
<dbReference type="AlphaFoldDB" id="B3JN95"/>
<evidence type="ECO:0000256" key="1">
    <source>
        <dbReference type="SAM" id="Phobius"/>
    </source>
</evidence>
<reference evidence="2 3" key="2">
    <citation type="submission" date="2008-04" db="EMBL/GenBank/DDBJ databases">
        <authorList>
            <person name="Fulton L."/>
            <person name="Clifton S."/>
            <person name="Fulton B."/>
            <person name="Xu J."/>
            <person name="Minx P."/>
            <person name="Pepin K.H."/>
            <person name="Johnson M."/>
            <person name="Thiruvilangam P."/>
            <person name="Bhonagiri V."/>
            <person name="Nash W.E."/>
            <person name="Mardis E.R."/>
            <person name="Wilson R.K."/>
        </authorList>
    </citation>
    <scope>NUCLEOTIDE SEQUENCE [LARGE SCALE GENOMIC DNA]</scope>
    <source>
        <strain evidence="2 3">DSM 17136</strain>
    </source>
</reference>
<reference evidence="2 3" key="1">
    <citation type="submission" date="2008-04" db="EMBL/GenBank/DDBJ databases">
        <title>Draft genome sequence of Bacteroides coprocola (DSM 17136).</title>
        <authorList>
            <person name="Sudarsanam P."/>
            <person name="Ley R."/>
            <person name="Guruge J."/>
            <person name="Turnbaugh P.J."/>
            <person name="Mahowald M."/>
            <person name="Liep D."/>
            <person name="Gordon J."/>
        </authorList>
    </citation>
    <scope>NUCLEOTIDE SEQUENCE [LARGE SCALE GENOMIC DNA]</scope>
    <source>
        <strain evidence="2 3">DSM 17136</strain>
    </source>
</reference>
<dbReference type="Proteomes" id="UP000003146">
    <property type="component" value="Unassembled WGS sequence"/>
</dbReference>
<keyword evidence="1" id="KW-0812">Transmembrane</keyword>
<keyword evidence="1" id="KW-0472">Membrane</keyword>
<feature type="transmembrane region" description="Helical" evidence="1">
    <location>
        <begin position="21"/>
        <end position="40"/>
    </location>
</feature>
<name>B3JN95_9BACT</name>
<dbReference type="HOGENOM" id="CLU_3229491_0_0_10"/>
<comment type="caution">
    <text evidence="2">The sequence shown here is derived from an EMBL/GenBank/DDBJ whole genome shotgun (WGS) entry which is preliminary data.</text>
</comment>
<evidence type="ECO:0000313" key="3">
    <source>
        <dbReference type="Proteomes" id="UP000003146"/>
    </source>
</evidence>
<gene>
    <name evidence="2" type="ORF">BACCOP_03407</name>
</gene>
<organism evidence="2 3">
    <name type="scientific">Phocaeicola coprocola DSM 17136</name>
    <dbReference type="NCBI Taxonomy" id="470145"/>
    <lineage>
        <taxon>Bacteria</taxon>
        <taxon>Pseudomonadati</taxon>
        <taxon>Bacteroidota</taxon>
        <taxon>Bacteroidia</taxon>
        <taxon>Bacteroidales</taxon>
        <taxon>Bacteroidaceae</taxon>
        <taxon>Phocaeicola</taxon>
    </lineage>
</organism>
<sequence length="43" mass="5119">MGNLMSFLNYNKKAFDVSQRLFYYSLYSNLSDFVIYSFSISML</sequence>
<keyword evidence="1" id="KW-1133">Transmembrane helix</keyword>
<evidence type="ECO:0000313" key="2">
    <source>
        <dbReference type="EMBL" id="EDU99563.1"/>
    </source>
</evidence>